<organism evidence="1 2">
    <name type="scientific">Dunaliella salina</name>
    <name type="common">Green alga</name>
    <name type="synonym">Protococcus salinus</name>
    <dbReference type="NCBI Taxonomy" id="3046"/>
    <lineage>
        <taxon>Eukaryota</taxon>
        <taxon>Viridiplantae</taxon>
        <taxon>Chlorophyta</taxon>
        <taxon>core chlorophytes</taxon>
        <taxon>Chlorophyceae</taxon>
        <taxon>CS clade</taxon>
        <taxon>Chlamydomonadales</taxon>
        <taxon>Dunaliellaceae</taxon>
        <taxon>Dunaliella</taxon>
    </lineage>
</organism>
<name>A0ABQ7GDT9_DUNSA</name>
<comment type="caution">
    <text evidence="1">The sequence shown here is derived from an EMBL/GenBank/DDBJ whole genome shotgun (WGS) entry which is preliminary data.</text>
</comment>
<feature type="non-terminal residue" evidence="1">
    <location>
        <position position="1"/>
    </location>
</feature>
<evidence type="ECO:0000313" key="1">
    <source>
        <dbReference type="EMBL" id="KAF5832763.1"/>
    </source>
</evidence>
<evidence type="ECO:0000313" key="2">
    <source>
        <dbReference type="Proteomes" id="UP000815325"/>
    </source>
</evidence>
<protein>
    <submittedName>
        <fullName evidence="1">Uncharacterized protein</fullName>
    </submittedName>
</protein>
<reference evidence="1" key="1">
    <citation type="submission" date="2017-08" db="EMBL/GenBank/DDBJ databases">
        <authorList>
            <person name="Polle J.E."/>
            <person name="Barry K."/>
            <person name="Cushman J."/>
            <person name="Schmutz J."/>
            <person name="Tran D."/>
            <person name="Hathwaick L.T."/>
            <person name="Yim W.C."/>
            <person name="Jenkins J."/>
            <person name="Mckie-Krisberg Z.M."/>
            <person name="Prochnik S."/>
            <person name="Lindquist E."/>
            <person name="Dockter R.B."/>
            <person name="Adam C."/>
            <person name="Molina H."/>
            <person name="Bunkerborg J."/>
            <person name="Jin E."/>
            <person name="Buchheim M."/>
            <person name="Magnuson J."/>
        </authorList>
    </citation>
    <scope>NUCLEOTIDE SEQUENCE</scope>
    <source>
        <strain evidence="1">CCAP 19/18</strain>
    </source>
</reference>
<sequence>VRLGAFDSETGAAIANRAMGWKTLRSMQPLYVMKLTKACIDMGCTDIKFYEQMMNQAMANIHFSSPELRLKLLQTFESAPGVADNSQLRVLKGRVQKLNGAGRISSR</sequence>
<keyword evidence="2" id="KW-1185">Reference proteome</keyword>
<gene>
    <name evidence="1" type="ORF">DUNSADRAFT_11250</name>
</gene>
<dbReference type="Proteomes" id="UP000815325">
    <property type="component" value="Unassembled WGS sequence"/>
</dbReference>
<dbReference type="EMBL" id="MU069851">
    <property type="protein sequence ID" value="KAF5832763.1"/>
    <property type="molecule type" value="Genomic_DNA"/>
</dbReference>
<proteinExistence type="predicted"/>
<accession>A0ABQ7GDT9</accession>